<dbReference type="EMBL" id="CAAE01007246">
    <property type="protein sequence ID" value="CAF89978.1"/>
    <property type="molecule type" value="Genomic_DNA"/>
</dbReference>
<feature type="short sequence motif" description="Histidine triad motif" evidence="1">
    <location>
        <begin position="4"/>
        <end position="8"/>
    </location>
</feature>
<evidence type="ECO:0000259" key="2">
    <source>
        <dbReference type="PROSITE" id="PS51084"/>
    </source>
</evidence>
<dbReference type="PROSITE" id="PS51084">
    <property type="entry name" value="HIT_2"/>
    <property type="match status" value="1"/>
</dbReference>
<name>Q4TAV4_TETNG</name>
<dbReference type="InterPro" id="IPR052677">
    <property type="entry name" value="Dinucleoside_ppp_hydrolase"/>
</dbReference>
<dbReference type="GO" id="GO:0006163">
    <property type="term" value="P:purine nucleotide metabolic process"/>
    <property type="evidence" value="ECO:0007669"/>
    <property type="project" value="TreeGrafter"/>
</dbReference>
<gene>
    <name evidence="3" type="ORF">GSTENG00004029001</name>
</gene>
<dbReference type="PANTHER" id="PTHR46981">
    <property type="entry name" value="BIS(5'-ADENOSYL)-TRIPHOSPHATASE"/>
    <property type="match status" value="1"/>
</dbReference>
<dbReference type="GO" id="GO:0072332">
    <property type="term" value="P:intrinsic apoptotic signaling pathway by p53 class mediator"/>
    <property type="evidence" value="ECO:0007669"/>
    <property type="project" value="TreeGrafter"/>
</dbReference>
<evidence type="ECO:0000256" key="1">
    <source>
        <dbReference type="PROSITE-ProRule" id="PRU00464"/>
    </source>
</evidence>
<reference evidence="3" key="1">
    <citation type="journal article" date="2004" name="Nature">
        <title>Genome duplication in the teleost fish Tetraodon nigroviridis reveals the early vertebrate proto-karyotype.</title>
        <authorList>
            <person name="Jaillon O."/>
            <person name="Aury J.-M."/>
            <person name="Brunet F."/>
            <person name="Petit J.-L."/>
            <person name="Stange-Thomann N."/>
            <person name="Mauceli E."/>
            <person name="Bouneau L."/>
            <person name="Fischer C."/>
            <person name="Ozouf-Costaz C."/>
            <person name="Bernot A."/>
            <person name="Nicaud S."/>
            <person name="Jaffe D."/>
            <person name="Fisher S."/>
            <person name="Lutfalla G."/>
            <person name="Dossat C."/>
            <person name="Segurens B."/>
            <person name="Dasilva C."/>
            <person name="Salanoubat M."/>
            <person name="Levy M."/>
            <person name="Boudet N."/>
            <person name="Castellano S."/>
            <person name="Anthouard V."/>
            <person name="Jubin C."/>
            <person name="Castelli V."/>
            <person name="Katinka M."/>
            <person name="Vacherie B."/>
            <person name="Biemont C."/>
            <person name="Skalli Z."/>
            <person name="Cattolico L."/>
            <person name="Poulain J."/>
            <person name="De Berardinis V."/>
            <person name="Cruaud C."/>
            <person name="Duprat S."/>
            <person name="Brottier P."/>
            <person name="Coutanceau J.-P."/>
            <person name="Gouzy J."/>
            <person name="Parra G."/>
            <person name="Lardier G."/>
            <person name="Chapple C."/>
            <person name="McKernan K.J."/>
            <person name="McEwan P."/>
            <person name="Bosak S."/>
            <person name="Kellis M."/>
            <person name="Volff J.-N."/>
            <person name="Guigo R."/>
            <person name="Zody M.C."/>
            <person name="Mesirov J."/>
            <person name="Lindblad-Toh K."/>
            <person name="Birren B."/>
            <person name="Nusbaum C."/>
            <person name="Kahn D."/>
            <person name="Robinson-Rechavi M."/>
            <person name="Laudet V."/>
            <person name="Schachter V."/>
            <person name="Quetier F."/>
            <person name="Saurin W."/>
            <person name="Scarpelli C."/>
            <person name="Wincker P."/>
            <person name="Lander E.S."/>
            <person name="Weissenbach J."/>
            <person name="Roest Crollius H."/>
        </authorList>
    </citation>
    <scope>NUCLEOTIDE SEQUENCE [LARGE SCALE GENOMIC DNA]</scope>
</reference>
<feature type="non-terminal residue" evidence="3">
    <location>
        <position position="120"/>
    </location>
</feature>
<comment type="caution">
    <text evidence="3">The sequence shown here is derived from an EMBL/GenBank/DDBJ whole genome shotgun (WGS) entry which is preliminary data.</text>
</comment>
<evidence type="ECO:0000313" key="3">
    <source>
        <dbReference type="EMBL" id="CAF89978.1"/>
    </source>
</evidence>
<organism evidence="3">
    <name type="scientific">Tetraodon nigroviridis</name>
    <name type="common">Spotted green pufferfish</name>
    <name type="synonym">Chelonodon nigroviridis</name>
    <dbReference type="NCBI Taxonomy" id="99883"/>
    <lineage>
        <taxon>Eukaryota</taxon>
        <taxon>Metazoa</taxon>
        <taxon>Chordata</taxon>
        <taxon>Craniata</taxon>
        <taxon>Vertebrata</taxon>
        <taxon>Euteleostomi</taxon>
        <taxon>Actinopterygii</taxon>
        <taxon>Neopterygii</taxon>
        <taxon>Teleostei</taxon>
        <taxon>Neoteleostei</taxon>
        <taxon>Acanthomorphata</taxon>
        <taxon>Eupercaria</taxon>
        <taxon>Tetraodontiformes</taxon>
        <taxon>Tetradontoidea</taxon>
        <taxon>Tetraodontidae</taxon>
        <taxon>Tetraodon</taxon>
    </lineage>
</organism>
<accession>Q4TAV4</accession>
<protein>
    <submittedName>
        <fullName evidence="3">(spotted green pufferfish) hypothetical protein</fullName>
    </submittedName>
</protein>
<dbReference type="AlphaFoldDB" id="Q4TAV4"/>
<dbReference type="GO" id="GO:0032435">
    <property type="term" value="P:negative regulation of proteasomal ubiquitin-dependent protein catabolic process"/>
    <property type="evidence" value="ECO:0007669"/>
    <property type="project" value="TreeGrafter"/>
</dbReference>
<reference evidence="3" key="2">
    <citation type="submission" date="2004-02" db="EMBL/GenBank/DDBJ databases">
        <authorList>
            <consortium name="Genoscope"/>
            <consortium name="Whitehead Institute Centre for Genome Research"/>
        </authorList>
    </citation>
    <scope>NUCLEOTIDE SEQUENCE</scope>
</reference>
<dbReference type="PANTHER" id="PTHR46981:SF1">
    <property type="entry name" value="BIS(5'-ADENOSYL)-TRIPHOSPHATASE"/>
    <property type="match status" value="1"/>
</dbReference>
<dbReference type="GO" id="GO:0005737">
    <property type="term" value="C:cytoplasm"/>
    <property type="evidence" value="ECO:0007669"/>
    <property type="project" value="TreeGrafter"/>
</dbReference>
<dbReference type="GO" id="GO:0047710">
    <property type="term" value="F:bis(5'-adenosyl)-triphosphatase activity"/>
    <property type="evidence" value="ECO:0007669"/>
    <property type="project" value="TreeGrafter"/>
</dbReference>
<dbReference type="KEGG" id="tng:GSTEN00004029G001"/>
<dbReference type="GO" id="GO:0005634">
    <property type="term" value="C:nucleus"/>
    <property type="evidence" value="ECO:0007669"/>
    <property type="project" value="TreeGrafter"/>
</dbReference>
<dbReference type="GO" id="GO:0015964">
    <property type="term" value="P:diadenosine triphosphate catabolic process"/>
    <property type="evidence" value="ECO:0007669"/>
    <property type="project" value="TreeGrafter"/>
</dbReference>
<dbReference type="Gene3D" id="3.30.428.10">
    <property type="entry name" value="HIT-like"/>
    <property type="match status" value="1"/>
</dbReference>
<feature type="domain" description="HIT" evidence="2">
    <location>
        <begin position="1"/>
        <end position="19"/>
    </location>
</feature>
<dbReference type="InterPro" id="IPR011146">
    <property type="entry name" value="HIT-like"/>
</dbReference>
<dbReference type="GO" id="GO:0031625">
    <property type="term" value="F:ubiquitin protein ligase binding"/>
    <property type="evidence" value="ECO:0007669"/>
    <property type="project" value="TreeGrafter"/>
</dbReference>
<dbReference type="GO" id="GO:0005886">
    <property type="term" value="C:plasma membrane"/>
    <property type="evidence" value="ECO:0007669"/>
    <property type="project" value="TreeGrafter"/>
</dbReference>
<dbReference type="SUPFAM" id="SSF54197">
    <property type="entry name" value="HIT-like"/>
    <property type="match status" value="1"/>
</dbReference>
<sequence length="120" mass="13695">SLQHVHVHVLPRKEGDFERNDSVYDEAVQHDLQNKREGIAEAIHAVEDLLTEKGDSLSPQERQNLQMTLTRMKEQYSALTRSLDTSLSDVDTAISTAVQQNMQKVGEREWKSTFHSGVFM</sequence>
<proteinExistence type="predicted"/>
<dbReference type="InterPro" id="IPR036265">
    <property type="entry name" value="HIT-like_sf"/>
</dbReference>
<dbReference type="OrthoDB" id="680339at2759"/>